<dbReference type="InterPro" id="IPR002364">
    <property type="entry name" value="Quin_OxRdtase/zeta-crystal_CS"/>
</dbReference>
<sequence>MASLTSNINILGYSTRLPGANDSGEFWSLLKNGECAVSSVSPERWPLTRFSHPSQSTSGKTYTWAAGQLDDVWGFDPSFFGISPREAVQMDPQQRLLLQLVWEALEHANMRPSDLAGSNTGVYVGASSLDYHHRFLVDPAMADMQFMTGNTLSIVSNRISYIYDLRGPSFTVDTACSSSIVALHEAVSAIESGQIDTAIVCGVSLLLSPFAFVGFSRATMLSPTGLCQAFDANGDGYVRSEGGAVLVLRADRAGIPEGSKSHGKLLATGINADGRTVGLSLPSPYAQADLLREIYDGLEIDPSELAFVEAHGTGTRVGDPAEADALGKVIGQKRSDVLPIGSVKTNVGHLEPVSGLIGLLKSVMALREDTFPKSLHFNTPNPDIPFDELNLKVADQAVSLERNGKRRLAGINSFGFGGTNAHAIIGDPDPLPVLRKKKSKQSLTAEAPLVVSARSKEALQELAGRYLDFLSDEPNESVADLISTSAHARDLLSERLVVLGKTKSEKADALRAFSEDGNESDNLIAGSIIKPDAKVGFVFSGNGSQWAGMGQEAYQADIAFRNSFDKVDKIFMGLSGWSLVTTLFAEDLESDLERSEVAQPLLFAIQVAIVEALRDRGIEASGTTGHSVGEVAAAWCAGALDLEQAVKVIRARSSEQEVVRDLGSMGALLLPAEKAVEAIKESGLPRLELAADNSPRSVTISGDSESLDAFAKFARKKKWAMRKLNLAYPFHSALVDPIEKPLLAALKGLKPSHAALPFYSTVTPELPDAKVSAEYWWKNVRQPVKFAAAIENMAADDFSVLVEIGPKAVLGTYVNDVLRSKGKKAKFLETLKEPSKSSEASEGNPLDRIAASILANGGVTELEKYVGPKPARLRPLPSYPWQNSEYRPENSPEHIDFMFGQNWPLLGHRLRKDTAEWFNHIDSGSLPFLQDHKVEDSVVFPAAGYIEMSLRAALRWTQGEIIELRDFDIVRPLVIEGDEVWETQVRISPDDSVVEILSRPRLSDNDWSLNARGTFITPSTSSRTPWLKTGEQSVSQLSHDELYKITETFGLNYGPAFRRADKVVKHSDTTATVSLLGQDSTVEPLSFALCPTLVDAGFHGLFALLDGVEDIPQNTSFLPIRLGTLRLLAPDTRPTTVRIEVTKASPRSIEASFEFLDADGLTVARLNKSRFKAVTLGQDVRPDDLVYRQIASILPESDRTSPLEQTFKGIEALAADLGLAGSDNEELDDSRVLIEALGRTIAHQTLFNKFGTRIVRVPDLMASGELHETSGPLASTLFLWLCESGLCNEGENGFDLKNPEEFPSSAELLQALTDGGGEHIAEAALLARLWTGLETILSDGLEDTANKLYSSSLFEAYKASSPGKRALTDALQKCALKSVETWPKDQVLRILLVGATSALAANLDTVLDPTHMALTVTDATSAQVGRGERLWQGSSATEFVEPTEADFKFDNYFDIILFDTSLADIEAETLKRFASSALTNGLILAAEALPHPLIDMIMGVGSSWWDDTATAEFPVTKQQSDWTKPLEAAGFRLVESVPLKSAQIEADLIAARAPESVSDETTNADSAASNAQELQKSYLLLTDADGTSHRLAEGLKSCLERNGHTATLLVPGEVTEELGEDIWSAALDADKLSTSPDVALNKLLADHQGRVVHLLGSYADDTDALKSVDTRAYSLMALLKALGPNTGEFTLVSPAGAQDIAGGKSAVPSQAGIWAFGRVVMNEYPDANLKLIDVSPDLEPGIAAARVADEILIENCEREIVLNSETRSGIRLLRGGVLPEATLPEGARPAMMLDIQRQGSLDQLKWQAVERKPLQGSDVEIAVDASGLNFRDVMWALGLLPEEALEDGFAGPTLGMECCGHVVGCGPDVTRFQPGDKVITFAPACFATHVTVAEAGCAPMPRTVSPEEAATIPVTFLTAYYALVHLAELSKDDTVLIHGGAGGVGLAALQIAKWRGAKIIATAGSEDKRNTLTLLGADVVLDSRSLAFVDAVMEETRGEGVDVVLNSLFGEAMERSIEVLKPFGRFLELGKRDYYSNTRIGLRPFRQNLTYFGIDADQLLTRQPQLAVDLFVKLVELFEDGVLKPLPHRVFEASDAVDAFRLMQQAGHIGKIVIRPPQVPEAVATQSVVEFDGDAVYVIAGGFGGFGAALLHRLADHGARNLAVLSRRGATSDEAKAVIRELEERKVSIDGISCDITDEDAVRTALREIRARGKQIKGVFHTAMVLNDVLLANMDHDGLTSVLAPKIRGAELLDRFTEDDPLDHFVLYSSATTLVGNPGQANYVAANGYLEGLARRRRAEGKPGLAVAWGAISDAGYLARNEDVNEMLSRKLGRHALTAKEALDGLMSLLAQSATHDVSQASVGFARIDWQAARKDLTLVGTPLVSLLGLGDEDDAGADGMVDLAAMLEGMDQVTAAQTVAKLLAAEIGKILRIAPEEIDPHKPLSDIGMDSLMALELRMSAERQLGIDIPLMSLANGATLIDLSGRVANRVLGEENATGISDETQQLASLHMDDERPETEDLSDVAAEVENKSRELGSFL</sequence>
<dbReference type="SMART" id="SM00829">
    <property type="entry name" value="PKS_ER"/>
    <property type="match status" value="1"/>
</dbReference>
<dbReference type="SMART" id="SM00826">
    <property type="entry name" value="PKS_DH"/>
    <property type="match status" value="1"/>
</dbReference>
<dbReference type="InterPro" id="IPR016039">
    <property type="entry name" value="Thiolase-like"/>
</dbReference>
<evidence type="ECO:0000256" key="3">
    <source>
        <dbReference type="ARBA" id="ARBA00022679"/>
    </source>
</evidence>
<dbReference type="PANTHER" id="PTHR43775">
    <property type="entry name" value="FATTY ACID SYNTHASE"/>
    <property type="match status" value="1"/>
</dbReference>
<dbReference type="SUPFAM" id="SSF53901">
    <property type="entry name" value="Thiolase-like"/>
    <property type="match status" value="1"/>
</dbReference>
<reference evidence="10 11" key="1">
    <citation type="submission" date="2023-03" db="EMBL/GenBank/DDBJ databases">
        <title>Roseibium porphyridii sp. nov. and Roseibium rhodosorbium sp. nov. isolated from marine algae, Porphyridium cruentum and Rhodosorus marinus, respectively.</title>
        <authorList>
            <person name="Lee M.W."/>
            <person name="Choi B.J."/>
            <person name="Lee J.K."/>
            <person name="Choi D.G."/>
            <person name="Baek J.H."/>
            <person name="Bayburt H."/>
            <person name="Kim J.M."/>
            <person name="Han D.M."/>
            <person name="Kim K.H."/>
            <person name="Jeon C.O."/>
        </authorList>
    </citation>
    <scope>NUCLEOTIDE SEQUENCE [LARGE SCALE GENOMIC DNA]</scope>
    <source>
        <strain evidence="10 11">KMA01</strain>
    </source>
</reference>
<feature type="region of interest" description="N-terminal hotdog fold" evidence="5">
    <location>
        <begin position="896"/>
        <end position="1022"/>
    </location>
</feature>
<evidence type="ECO:0000256" key="4">
    <source>
        <dbReference type="ARBA" id="ARBA00023268"/>
    </source>
</evidence>
<dbReference type="Gene3D" id="3.10.129.110">
    <property type="entry name" value="Polyketide synthase dehydratase"/>
    <property type="match status" value="1"/>
</dbReference>
<dbReference type="InterPro" id="IPR042104">
    <property type="entry name" value="PKS_dehydratase_sf"/>
</dbReference>
<dbReference type="SMART" id="SM00825">
    <property type="entry name" value="PKS_KS"/>
    <property type="match status" value="1"/>
</dbReference>
<dbReference type="InterPro" id="IPR057326">
    <property type="entry name" value="KR_dom"/>
</dbReference>
<dbReference type="CDD" id="cd05195">
    <property type="entry name" value="enoyl_red"/>
    <property type="match status" value="1"/>
</dbReference>
<dbReference type="InterPro" id="IPR016035">
    <property type="entry name" value="Acyl_Trfase/lysoPLipase"/>
</dbReference>
<dbReference type="Proteomes" id="UP001209803">
    <property type="component" value="Chromosome"/>
</dbReference>
<dbReference type="InterPro" id="IPR020843">
    <property type="entry name" value="ER"/>
</dbReference>
<dbReference type="SUPFAM" id="SSF51735">
    <property type="entry name" value="NAD(P)-binding Rossmann-fold domains"/>
    <property type="match status" value="3"/>
</dbReference>
<dbReference type="Pfam" id="PF00698">
    <property type="entry name" value="Acyl_transf_1"/>
    <property type="match status" value="1"/>
</dbReference>
<dbReference type="Pfam" id="PF08659">
    <property type="entry name" value="KR"/>
    <property type="match status" value="1"/>
</dbReference>
<dbReference type="InterPro" id="IPR049552">
    <property type="entry name" value="PKS_DH_N"/>
</dbReference>
<keyword evidence="3" id="KW-0808">Transferase</keyword>
<dbReference type="SUPFAM" id="SSF50129">
    <property type="entry name" value="GroES-like"/>
    <property type="match status" value="1"/>
</dbReference>
<protein>
    <submittedName>
        <fullName evidence="10">SDR family NAD(P)-dependent oxidoreductase</fullName>
    </submittedName>
</protein>
<dbReference type="PROSITE" id="PS52004">
    <property type="entry name" value="KS3_2"/>
    <property type="match status" value="1"/>
</dbReference>
<dbReference type="InterPro" id="IPR014030">
    <property type="entry name" value="Ketoacyl_synth_N"/>
</dbReference>
<dbReference type="InterPro" id="IPR013154">
    <property type="entry name" value="ADH-like_N"/>
</dbReference>
<dbReference type="InterPro" id="IPR013968">
    <property type="entry name" value="PKS_KR"/>
</dbReference>
<dbReference type="InterPro" id="IPR050091">
    <property type="entry name" value="PKS_NRPS_Biosynth_Enz"/>
</dbReference>
<dbReference type="Gene3D" id="3.30.70.3290">
    <property type="match status" value="1"/>
</dbReference>
<feature type="region of interest" description="Disordered" evidence="6">
    <location>
        <begin position="2514"/>
        <end position="2541"/>
    </location>
</feature>
<feature type="region of interest" description="C-terminal hotdog fold" evidence="5">
    <location>
        <begin position="1034"/>
        <end position="1180"/>
    </location>
</feature>
<dbReference type="Pfam" id="PF14765">
    <property type="entry name" value="PS-DH"/>
    <property type="match status" value="1"/>
</dbReference>
<dbReference type="InterPro" id="IPR006162">
    <property type="entry name" value="Ppantetheine_attach_site"/>
</dbReference>
<dbReference type="InterPro" id="IPR020841">
    <property type="entry name" value="PKS_Beta-ketoAc_synthase_dom"/>
</dbReference>
<dbReference type="InterPro" id="IPR032821">
    <property type="entry name" value="PKS_assoc"/>
</dbReference>
<dbReference type="InterPro" id="IPR014031">
    <property type="entry name" value="Ketoacyl_synth_C"/>
</dbReference>
<dbReference type="Gene3D" id="1.10.1200.10">
    <property type="entry name" value="ACP-like"/>
    <property type="match status" value="1"/>
</dbReference>
<dbReference type="PROSITE" id="PS00606">
    <property type="entry name" value="KS3_1"/>
    <property type="match status" value="1"/>
</dbReference>
<dbReference type="PROSITE" id="PS01162">
    <property type="entry name" value="QOR_ZETA_CRYSTAL"/>
    <property type="match status" value="1"/>
</dbReference>
<feature type="domain" description="PKS/mFAS DH" evidence="9">
    <location>
        <begin position="896"/>
        <end position="1180"/>
    </location>
</feature>
<dbReference type="Gene3D" id="3.40.50.720">
    <property type="entry name" value="NAD(P)-binding Rossmann-like Domain"/>
    <property type="match status" value="3"/>
</dbReference>
<gene>
    <name evidence="10" type="ORF">K1718_16960</name>
</gene>
<dbReference type="Pfam" id="PF16197">
    <property type="entry name" value="KAsynt_C_assoc"/>
    <property type="match status" value="1"/>
</dbReference>
<dbReference type="Pfam" id="PF21089">
    <property type="entry name" value="PKS_DH_N"/>
    <property type="match status" value="1"/>
</dbReference>
<evidence type="ECO:0000313" key="10">
    <source>
        <dbReference type="EMBL" id="WFE87847.1"/>
    </source>
</evidence>
<keyword evidence="1" id="KW-0596">Phosphopantetheine</keyword>
<dbReference type="InterPro" id="IPR049900">
    <property type="entry name" value="PKS_mFAS_DH"/>
</dbReference>
<dbReference type="SMART" id="SM00827">
    <property type="entry name" value="PKS_AT"/>
    <property type="match status" value="1"/>
</dbReference>
<dbReference type="PROSITE" id="PS00012">
    <property type="entry name" value="PHOSPHOPANTETHEINE"/>
    <property type="match status" value="1"/>
</dbReference>
<dbReference type="InterPro" id="IPR049551">
    <property type="entry name" value="PKS_DH_C"/>
</dbReference>
<evidence type="ECO:0000256" key="5">
    <source>
        <dbReference type="PROSITE-ProRule" id="PRU01363"/>
    </source>
</evidence>
<dbReference type="Gene3D" id="3.40.366.10">
    <property type="entry name" value="Malonyl-Coenzyme A Acyl Carrier Protein, domain 2"/>
    <property type="match status" value="1"/>
</dbReference>
<dbReference type="SUPFAM" id="SSF47336">
    <property type="entry name" value="ACP-like"/>
    <property type="match status" value="1"/>
</dbReference>
<dbReference type="RefSeq" id="WP_265681458.1">
    <property type="nucleotide sequence ID" value="NZ_CP120863.1"/>
</dbReference>
<dbReference type="Pfam" id="PF00550">
    <property type="entry name" value="PP-binding"/>
    <property type="match status" value="1"/>
</dbReference>
<dbReference type="InterPro" id="IPR020807">
    <property type="entry name" value="PKS_DH"/>
</dbReference>
<dbReference type="Pfam" id="PF02801">
    <property type="entry name" value="Ketoacyl-synt_C"/>
    <property type="match status" value="1"/>
</dbReference>
<dbReference type="Gene3D" id="3.90.180.10">
    <property type="entry name" value="Medium-chain alcohol dehydrogenases, catalytic domain"/>
    <property type="match status" value="1"/>
</dbReference>
<dbReference type="SMART" id="SM00823">
    <property type="entry name" value="PKS_PP"/>
    <property type="match status" value="1"/>
</dbReference>
<dbReference type="SUPFAM" id="SSF52151">
    <property type="entry name" value="FabD/lysophospholipase-like"/>
    <property type="match status" value="1"/>
</dbReference>
<evidence type="ECO:0000256" key="2">
    <source>
        <dbReference type="ARBA" id="ARBA00022553"/>
    </source>
</evidence>
<dbReference type="InterPro" id="IPR036736">
    <property type="entry name" value="ACP-like_sf"/>
</dbReference>
<name>A0ABY8EXQ8_9HYPH</name>
<dbReference type="InterPro" id="IPR009081">
    <property type="entry name" value="PP-bd_ACP"/>
</dbReference>
<accession>A0ABY8EXQ8</accession>
<evidence type="ECO:0000256" key="6">
    <source>
        <dbReference type="SAM" id="MobiDB-lite"/>
    </source>
</evidence>
<dbReference type="InterPro" id="IPR020806">
    <property type="entry name" value="PKS_PP-bd"/>
</dbReference>
<dbReference type="Pfam" id="PF00109">
    <property type="entry name" value="ketoacyl-synt"/>
    <property type="match status" value="1"/>
</dbReference>
<dbReference type="SUPFAM" id="SSF55048">
    <property type="entry name" value="Probable ACP-binding domain of malonyl-CoA ACP transacylase"/>
    <property type="match status" value="1"/>
</dbReference>
<feature type="active site" description="Proton donor; for dehydratase activity" evidence="5">
    <location>
        <position position="1095"/>
    </location>
</feature>
<feature type="compositionally biased region" description="Basic and acidic residues" evidence="6">
    <location>
        <begin position="2530"/>
        <end position="2541"/>
    </location>
</feature>
<organism evidence="10 11">
    <name type="scientific">Roseibium porphyridii</name>
    <dbReference type="NCBI Taxonomy" id="2866279"/>
    <lineage>
        <taxon>Bacteria</taxon>
        <taxon>Pseudomonadati</taxon>
        <taxon>Pseudomonadota</taxon>
        <taxon>Alphaproteobacteria</taxon>
        <taxon>Hyphomicrobiales</taxon>
        <taxon>Stappiaceae</taxon>
        <taxon>Roseibium</taxon>
    </lineage>
</organism>
<feature type="active site" description="Proton acceptor; for dehydratase activity" evidence="5">
    <location>
        <position position="932"/>
    </location>
</feature>
<evidence type="ECO:0000259" key="9">
    <source>
        <dbReference type="PROSITE" id="PS52019"/>
    </source>
</evidence>
<evidence type="ECO:0000259" key="8">
    <source>
        <dbReference type="PROSITE" id="PS52004"/>
    </source>
</evidence>
<dbReference type="CDD" id="cd00833">
    <property type="entry name" value="PKS"/>
    <property type="match status" value="1"/>
</dbReference>
<dbReference type="Pfam" id="PF13602">
    <property type="entry name" value="ADH_zinc_N_2"/>
    <property type="match status" value="1"/>
</dbReference>
<dbReference type="InterPro" id="IPR016036">
    <property type="entry name" value="Malonyl_transacylase_ACP-bd"/>
</dbReference>
<dbReference type="InterPro" id="IPR011032">
    <property type="entry name" value="GroES-like_sf"/>
</dbReference>
<dbReference type="EMBL" id="CP120863">
    <property type="protein sequence ID" value="WFE87847.1"/>
    <property type="molecule type" value="Genomic_DNA"/>
</dbReference>
<evidence type="ECO:0000256" key="1">
    <source>
        <dbReference type="ARBA" id="ARBA00022450"/>
    </source>
</evidence>
<evidence type="ECO:0000313" key="11">
    <source>
        <dbReference type="Proteomes" id="UP001209803"/>
    </source>
</evidence>
<feature type="domain" description="Carrier" evidence="7">
    <location>
        <begin position="2415"/>
        <end position="2492"/>
    </location>
</feature>
<evidence type="ECO:0000259" key="7">
    <source>
        <dbReference type="PROSITE" id="PS50075"/>
    </source>
</evidence>
<dbReference type="PROSITE" id="PS50075">
    <property type="entry name" value="CARRIER"/>
    <property type="match status" value="1"/>
</dbReference>
<dbReference type="Pfam" id="PF08240">
    <property type="entry name" value="ADH_N"/>
    <property type="match status" value="1"/>
</dbReference>
<proteinExistence type="predicted"/>
<dbReference type="InterPro" id="IPR001227">
    <property type="entry name" value="Ac_transferase_dom_sf"/>
</dbReference>
<dbReference type="InterPro" id="IPR018201">
    <property type="entry name" value="Ketoacyl_synth_AS"/>
</dbReference>
<keyword evidence="4" id="KW-0511">Multifunctional enzyme</keyword>
<dbReference type="PROSITE" id="PS52019">
    <property type="entry name" value="PKS_MFAS_DH"/>
    <property type="match status" value="1"/>
</dbReference>
<dbReference type="PANTHER" id="PTHR43775:SF37">
    <property type="entry name" value="SI:DKEY-61P9.11"/>
    <property type="match status" value="1"/>
</dbReference>
<dbReference type="SMART" id="SM00822">
    <property type="entry name" value="PKS_KR"/>
    <property type="match status" value="1"/>
</dbReference>
<feature type="domain" description="Ketosynthase family 3 (KS3)" evidence="8">
    <location>
        <begin position="5"/>
        <end position="427"/>
    </location>
</feature>
<dbReference type="InterPro" id="IPR014043">
    <property type="entry name" value="Acyl_transferase_dom"/>
</dbReference>
<dbReference type="InterPro" id="IPR036291">
    <property type="entry name" value="NAD(P)-bd_dom_sf"/>
</dbReference>
<keyword evidence="11" id="KW-1185">Reference proteome</keyword>
<keyword evidence="2" id="KW-0597">Phosphoprotein</keyword>
<dbReference type="Gene3D" id="3.40.47.10">
    <property type="match status" value="1"/>
</dbReference>